<keyword evidence="9" id="KW-0547">Nucleotide-binding</keyword>
<evidence type="ECO:0000256" key="3">
    <source>
        <dbReference type="ARBA" id="ARBA00011738"/>
    </source>
</evidence>
<reference evidence="18 19" key="1">
    <citation type="journal article" date="2016" name="Nat. Commun.">
        <title>Thousands of microbial genomes shed light on interconnected biogeochemical processes in an aquifer system.</title>
        <authorList>
            <person name="Anantharaman K."/>
            <person name="Brown C.T."/>
            <person name="Hug L.A."/>
            <person name="Sharon I."/>
            <person name="Castelle C.J."/>
            <person name="Probst A.J."/>
            <person name="Thomas B.C."/>
            <person name="Singh A."/>
            <person name="Wilkins M.J."/>
            <person name="Karaoz U."/>
            <person name="Brodie E.L."/>
            <person name="Williams K.H."/>
            <person name="Hubbard S.S."/>
            <person name="Banfield J.F."/>
        </authorList>
    </citation>
    <scope>NUCLEOTIDE SEQUENCE [LARGE SCALE GENOMIC DNA]</scope>
</reference>
<dbReference type="InterPro" id="IPR012340">
    <property type="entry name" value="NA-bd_OB-fold"/>
</dbReference>
<evidence type="ECO:0000256" key="6">
    <source>
        <dbReference type="ARBA" id="ARBA00022490"/>
    </source>
</evidence>
<evidence type="ECO:0000256" key="9">
    <source>
        <dbReference type="ARBA" id="ARBA00022741"/>
    </source>
</evidence>
<keyword evidence="7 16" id="KW-0820">tRNA-binding</keyword>
<evidence type="ECO:0000256" key="7">
    <source>
        <dbReference type="ARBA" id="ARBA00022555"/>
    </source>
</evidence>
<name>A0A1F5MGW7_9BACT</name>
<evidence type="ECO:0000256" key="1">
    <source>
        <dbReference type="ARBA" id="ARBA00003314"/>
    </source>
</evidence>
<sequence length="106" mass="11976">MINFEDFSKVELVVGTILEAEEVPGSEKLIKQIVDFGELGKKQILSGIRKWYKPEQLVGKQFVYVFNLEPRMMMGMASEGMLLATDTEKPYPLKPISKVPAGTKLR</sequence>
<comment type="catalytic activity">
    <reaction evidence="15">
        <text>tRNA(Met) + L-methionine + ATP = L-methionyl-tRNA(Met) + AMP + diphosphate</text>
        <dbReference type="Rhea" id="RHEA:13481"/>
        <dbReference type="Rhea" id="RHEA-COMP:9667"/>
        <dbReference type="Rhea" id="RHEA-COMP:9698"/>
        <dbReference type="ChEBI" id="CHEBI:30616"/>
        <dbReference type="ChEBI" id="CHEBI:33019"/>
        <dbReference type="ChEBI" id="CHEBI:57844"/>
        <dbReference type="ChEBI" id="CHEBI:78442"/>
        <dbReference type="ChEBI" id="CHEBI:78530"/>
        <dbReference type="ChEBI" id="CHEBI:456215"/>
        <dbReference type="EC" id="6.1.1.10"/>
    </reaction>
</comment>
<dbReference type="SUPFAM" id="SSF50249">
    <property type="entry name" value="Nucleic acid-binding proteins"/>
    <property type="match status" value="1"/>
</dbReference>
<evidence type="ECO:0000256" key="14">
    <source>
        <dbReference type="ARBA" id="ARBA00030904"/>
    </source>
</evidence>
<protein>
    <recommendedName>
        <fullName evidence="5">Methionine--tRNA ligase</fullName>
        <ecNumber evidence="4">6.1.1.10</ecNumber>
    </recommendedName>
    <alternativeName>
        <fullName evidence="14">Methionyl-tRNA synthetase</fullName>
    </alternativeName>
</protein>
<dbReference type="GO" id="GO:0005524">
    <property type="term" value="F:ATP binding"/>
    <property type="evidence" value="ECO:0007669"/>
    <property type="project" value="UniProtKB-KW"/>
</dbReference>
<dbReference type="GO" id="GO:0000049">
    <property type="term" value="F:tRNA binding"/>
    <property type="evidence" value="ECO:0007669"/>
    <property type="project" value="UniProtKB-UniRule"/>
</dbReference>
<dbReference type="PROSITE" id="PS50886">
    <property type="entry name" value="TRBD"/>
    <property type="match status" value="1"/>
</dbReference>
<evidence type="ECO:0000256" key="4">
    <source>
        <dbReference type="ARBA" id="ARBA00012838"/>
    </source>
</evidence>
<keyword evidence="12" id="KW-0648">Protein biosynthesis</keyword>
<comment type="caution">
    <text evidence="18">The sequence shown here is derived from an EMBL/GenBank/DDBJ whole genome shotgun (WGS) entry which is preliminary data.</text>
</comment>
<comment type="function">
    <text evidence="1">Is required not only for elongation of protein synthesis but also for the initiation of all mRNA translation through initiator tRNA(fMet) aminoacylation.</text>
</comment>
<evidence type="ECO:0000256" key="10">
    <source>
        <dbReference type="ARBA" id="ARBA00022840"/>
    </source>
</evidence>
<keyword evidence="10" id="KW-0067">ATP-binding</keyword>
<dbReference type="EC" id="6.1.1.10" evidence="4"/>
<organism evidence="18 19">
    <name type="scientific">Candidatus Daviesbacteria bacterium RIFCSPLOWO2_02_FULL_36_8</name>
    <dbReference type="NCBI Taxonomy" id="1797793"/>
    <lineage>
        <taxon>Bacteria</taxon>
        <taxon>Candidatus Daviesiibacteriota</taxon>
    </lineage>
</organism>
<dbReference type="PANTHER" id="PTHR11586:SF37">
    <property type="entry name" value="TRNA-BINDING DOMAIN-CONTAINING PROTEIN"/>
    <property type="match status" value="1"/>
</dbReference>
<dbReference type="InterPro" id="IPR002547">
    <property type="entry name" value="tRNA-bd_dom"/>
</dbReference>
<evidence type="ECO:0000256" key="5">
    <source>
        <dbReference type="ARBA" id="ARBA00018753"/>
    </source>
</evidence>
<comment type="subcellular location">
    <subcellularLocation>
        <location evidence="2">Cytoplasm</location>
    </subcellularLocation>
</comment>
<evidence type="ECO:0000313" key="18">
    <source>
        <dbReference type="EMBL" id="OGE64605.1"/>
    </source>
</evidence>
<evidence type="ECO:0000256" key="8">
    <source>
        <dbReference type="ARBA" id="ARBA00022598"/>
    </source>
</evidence>
<dbReference type="PANTHER" id="PTHR11586">
    <property type="entry name" value="TRNA-AMINOACYLATION COFACTOR ARC1 FAMILY MEMBER"/>
    <property type="match status" value="1"/>
</dbReference>
<dbReference type="GO" id="GO:0006412">
    <property type="term" value="P:translation"/>
    <property type="evidence" value="ECO:0007669"/>
    <property type="project" value="UniProtKB-KW"/>
</dbReference>
<evidence type="ECO:0000256" key="2">
    <source>
        <dbReference type="ARBA" id="ARBA00004496"/>
    </source>
</evidence>
<evidence type="ECO:0000256" key="11">
    <source>
        <dbReference type="ARBA" id="ARBA00022884"/>
    </source>
</evidence>
<dbReference type="GO" id="GO:0005737">
    <property type="term" value="C:cytoplasm"/>
    <property type="evidence" value="ECO:0007669"/>
    <property type="project" value="UniProtKB-SubCell"/>
</dbReference>
<evidence type="ECO:0000256" key="15">
    <source>
        <dbReference type="ARBA" id="ARBA00047364"/>
    </source>
</evidence>
<keyword evidence="6" id="KW-0963">Cytoplasm</keyword>
<dbReference type="EMBL" id="MFDU01000006">
    <property type="protein sequence ID" value="OGE64605.1"/>
    <property type="molecule type" value="Genomic_DNA"/>
</dbReference>
<evidence type="ECO:0000313" key="19">
    <source>
        <dbReference type="Proteomes" id="UP000183317"/>
    </source>
</evidence>
<dbReference type="InterPro" id="IPR051270">
    <property type="entry name" value="Tyrosine-tRNA_ligase_regulator"/>
</dbReference>
<keyword evidence="8 18" id="KW-0436">Ligase</keyword>
<dbReference type="FunFam" id="2.40.50.140:FF:000042">
    <property type="entry name" value="Methionine--tRNA ligase"/>
    <property type="match status" value="1"/>
</dbReference>
<accession>A0A1F5MGW7</accession>
<dbReference type="GO" id="GO:0004825">
    <property type="term" value="F:methionine-tRNA ligase activity"/>
    <property type="evidence" value="ECO:0007669"/>
    <property type="project" value="UniProtKB-EC"/>
</dbReference>
<dbReference type="Pfam" id="PF01588">
    <property type="entry name" value="tRNA_bind"/>
    <property type="match status" value="1"/>
</dbReference>
<evidence type="ECO:0000259" key="17">
    <source>
        <dbReference type="PROSITE" id="PS50886"/>
    </source>
</evidence>
<evidence type="ECO:0000256" key="13">
    <source>
        <dbReference type="ARBA" id="ARBA00023146"/>
    </source>
</evidence>
<feature type="domain" description="TRNA-binding" evidence="17">
    <location>
        <begin position="6"/>
        <end position="106"/>
    </location>
</feature>
<keyword evidence="13" id="KW-0030">Aminoacyl-tRNA synthetase</keyword>
<evidence type="ECO:0000256" key="16">
    <source>
        <dbReference type="PROSITE-ProRule" id="PRU00209"/>
    </source>
</evidence>
<dbReference type="AlphaFoldDB" id="A0A1F5MGW7"/>
<keyword evidence="11 16" id="KW-0694">RNA-binding</keyword>
<dbReference type="Proteomes" id="UP000183317">
    <property type="component" value="Unassembled WGS sequence"/>
</dbReference>
<evidence type="ECO:0000256" key="12">
    <source>
        <dbReference type="ARBA" id="ARBA00022917"/>
    </source>
</evidence>
<comment type="subunit">
    <text evidence="3">Homodimer.</text>
</comment>
<dbReference type="Gene3D" id="2.40.50.140">
    <property type="entry name" value="Nucleic acid-binding proteins"/>
    <property type="match status" value="1"/>
</dbReference>
<proteinExistence type="predicted"/>
<gene>
    <name evidence="18" type="ORF">A3J13_02170</name>
</gene>